<dbReference type="SUPFAM" id="SSF46785">
    <property type="entry name" value="Winged helix' DNA-binding domain"/>
    <property type="match status" value="1"/>
</dbReference>
<keyword evidence="1" id="KW-0805">Transcription regulation</keyword>
<dbReference type="Pfam" id="PF01047">
    <property type="entry name" value="MarR"/>
    <property type="match status" value="1"/>
</dbReference>
<dbReference type="PRINTS" id="PR00598">
    <property type="entry name" value="HTHMARR"/>
</dbReference>
<evidence type="ECO:0000313" key="5">
    <source>
        <dbReference type="EMBL" id="BBO19508.1"/>
    </source>
</evidence>
<evidence type="ECO:0000256" key="1">
    <source>
        <dbReference type="ARBA" id="ARBA00023015"/>
    </source>
</evidence>
<feature type="domain" description="HTH marR-type" evidence="4">
    <location>
        <begin position="24"/>
        <end position="156"/>
    </location>
</feature>
<evidence type="ECO:0000313" key="6">
    <source>
        <dbReference type="Proteomes" id="UP000662914"/>
    </source>
</evidence>
<sequence>MERAAQTSETVDNMQADDRREALPLRTSYVLARLTRIVQRRLEEALQPHELTLPQYTTLTVLLRRPGLSNAQLARRAYVTPQSMQEVLRTLEERGLVARVASADNLRILKVSLTAAGKRLVILAERDAAEVDEALLGSLTPFERKQFVKSIQKCVIGLGGGLQIPRPARR</sequence>
<reference evidence="5" key="1">
    <citation type="journal article" name="DNA Res.">
        <title>The physiological potential of anammox bacteria as revealed by their core genome structure.</title>
        <authorList>
            <person name="Okubo T."/>
            <person name="Toyoda A."/>
            <person name="Fukuhara K."/>
            <person name="Uchiyama I."/>
            <person name="Harigaya Y."/>
            <person name="Kuroiwa M."/>
            <person name="Suzuki T."/>
            <person name="Murakami Y."/>
            <person name="Suwa Y."/>
            <person name="Takami H."/>
        </authorList>
    </citation>
    <scope>NUCLEOTIDE SEQUENCE</scope>
    <source>
        <strain evidence="5">317325-3</strain>
    </source>
</reference>
<evidence type="ECO:0000256" key="2">
    <source>
        <dbReference type="ARBA" id="ARBA00023125"/>
    </source>
</evidence>
<dbReference type="PROSITE" id="PS50995">
    <property type="entry name" value="HTH_MARR_2"/>
    <property type="match status" value="1"/>
</dbReference>
<dbReference type="KEGG" id="ddz:DSYM_02070"/>
<keyword evidence="2" id="KW-0238">DNA-binding</keyword>
<dbReference type="InterPro" id="IPR036388">
    <property type="entry name" value="WH-like_DNA-bd_sf"/>
</dbReference>
<proteinExistence type="predicted"/>
<dbReference type="EMBL" id="AP021857">
    <property type="protein sequence ID" value="BBO19508.1"/>
    <property type="molecule type" value="Genomic_DNA"/>
</dbReference>
<accession>A0A809QY86</accession>
<dbReference type="GO" id="GO:0003700">
    <property type="term" value="F:DNA-binding transcription factor activity"/>
    <property type="evidence" value="ECO:0007669"/>
    <property type="project" value="InterPro"/>
</dbReference>
<name>A0A809QY86_9PROT</name>
<dbReference type="AlphaFoldDB" id="A0A809QY86"/>
<evidence type="ECO:0000256" key="3">
    <source>
        <dbReference type="ARBA" id="ARBA00023163"/>
    </source>
</evidence>
<dbReference type="Gene3D" id="1.10.10.10">
    <property type="entry name" value="Winged helix-like DNA-binding domain superfamily/Winged helix DNA-binding domain"/>
    <property type="match status" value="1"/>
</dbReference>
<dbReference type="InterPro" id="IPR036390">
    <property type="entry name" value="WH_DNA-bd_sf"/>
</dbReference>
<dbReference type="PANTHER" id="PTHR42756:SF1">
    <property type="entry name" value="TRANSCRIPTIONAL REPRESSOR OF EMRAB OPERON"/>
    <property type="match status" value="1"/>
</dbReference>
<dbReference type="Proteomes" id="UP000662914">
    <property type="component" value="Chromosome"/>
</dbReference>
<evidence type="ECO:0000259" key="4">
    <source>
        <dbReference type="PROSITE" id="PS50995"/>
    </source>
</evidence>
<organism evidence="5 6">
    <name type="scientific">Candidatus Desulfobacillus denitrificans</name>
    <dbReference type="NCBI Taxonomy" id="2608985"/>
    <lineage>
        <taxon>Bacteria</taxon>
        <taxon>Pseudomonadati</taxon>
        <taxon>Pseudomonadota</taxon>
        <taxon>Betaproteobacteria</taxon>
        <taxon>Candidatus Desulfobacillus</taxon>
    </lineage>
</organism>
<gene>
    <name evidence="5" type="ORF">DSYM_02070</name>
</gene>
<dbReference type="SMART" id="SM00347">
    <property type="entry name" value="HTH_MARR"/>
    <property type="match status" value="1"/>
</dbReference>
<protein>
    <submittedName>
        <fullName evidence="5">MarR family transcriptional regulator</fullName>
    </submittedName>
</protein>
<dbReference type="InterPro" id="IPR000835">
    <property type="entry name" value="HTH_MarR-typ"/>
</dbReference>
<dbReference type="GO" id="GO:0003677">
    <property type="term" value="F:DNA binding"/>
    <property type="evidence" value="ECO:0007669"/>
    <property type="project" value="UniProtKB-KW"/>
</dbReference>
<keyword evidence="3" id="KW-0804">Transcription</keyword>
<dbReference type="PANTHER" id="PTHR42756">
    <property type="entry name" value="TRANSCRIPTIONAL REGULATOR, MARR"/>
    <property type="match status" value="1"/>
</dbReference>